<evidence type="ECO:0000256" key="5">
    <source>
        <dbReference type="ARBA" id="ARBA00034769"/>
    </source>
</evidence>
<dbReference type="GO" id="GO:0034707">
    <property type="term" value="C:chloride channel complex"/>
    <property type="evidence" value="ECO:0007669"/>
    <property type="project" value="UniProtKB-KW"/>
</dbReference>
<keyword evidence="9" id="KW-1185">Reference proteome</keyword>
<dbReference type="OrthoDB" id="201595at2759"/>
<proteinExistence type="inferred from homology"/>
<evidence type="ECO:0000313" key="9">
    <source>
        <dbReference type="Proteomes" id="UP000784294"/>
    </source>
</evidence>
<keyword evidence="4 6" id="KW-0472">Membrane</keyword>
<evidence type="ECO:0000256" key="3">
    <source>
        <dbReference type="ARBA" id="ARBA00022989"/>
    </source>
</evidence>
<keyword evidence="6" id="KW-0869">Chloride channel</keyword>
<name>A0A3S5CMQ8_9PLAT</name>
<organism evidence="8 9">
    <name type="scientific">Protopolystoma xenopodis</name>
    <dbReference type="NCBI Taxonomy" id="117903"/>
    <lineage>
        <taxon>Eukaryota</taxon>
        <taxon>Metazoa</taxon>
        <taxon>Spiralia</taxon>
        <taxon>Lophotrochozoa</taxon>
        <taxon>Platyhelminthes</taxon>
        <taxon>Monogenea</taxon>
        <taxon>Polyopisthocotylea</taxon>
        <taxon>Polystomatidea</taxon>
        <taxon>Polystomatidae</taxon>
        <taxon>Protopolystoma</taxon>
    </lineage>
</organism>
<dbReference type="InterPro" id="IPR021134">
    <property type="entry name" value="Bestrophin-like"/>
</dbReference>
<dbReference type="AlphaFoldDB" id="A0A3S5CMQ8"/>
<evidence type="ECO:0000256" key="6">
    <source>
        <dbReference type="RuleBase" id="RU363126"/>
    </source>
</evidence>
<dbReference type="PANTHER" id="PTHR10736:SF0">
    <property type="entry name" value="BESTROPHIN HOMOLOG"/>
    <property type="match status" value="1"/>
</dbReference>
<reference evidence="8" key="1">
    <citation type="submission" date="2018-11" db="EMBL/GenBank/DDBJ databases">
        <authorList>
            <consortium name="Pathogen Informatics"/>
        </authorList>
    </citation>
    <scope>NUCLEOTIDE SEQUENCE</scope>
</reference>
<protein>
    <recommendedName>
        <fullName evidence="6">Bestrophin homolog</fullName>
    </recommendedName>
</protein>
<dbReference type="Proteomes" id="UP000784294">
    <property type="component" value="Unassembled WGS sequence"/>
</dbReference>
<dbReference type="Pfam" id="PF01062">
    <property type="entry name" value="Bestrophin"/>
    <property type="match status" value="1"/>
</dbReference>
<keyword evidence="3 6" id="KW-1133">Transmembrane helix</keyword>
<keyword evidence="6" id="KW-0407">Ion channel</keyword>
<comment type="function">
    <text evidence="6">Forms chloride channels.</text>
</comment>
<keyword evidence="6" id="KW-0868">Chloride</keyword>
<comment type="subcellular location">
    <subcellularLocation>
        <location evidence="6">Cell membrane</location>
        <topology evidence="6">Multi-pass membrane protein</topology>
    </subcellularLocation>
    <subcellularLocation>
        <location evidence="1">Membrane</location>
    </subcellularLocation>
</comment>
<feature type="transmembrane region" description="Helical" evidence="6">
    <location>
        <begin position="81"/>
        <end position="100"/>
    </location>
</feature>
<gene>
    <name evidence="8" type="ORF">PXEA_LOCUS14948</name>
</gene>
<keyword evidence="6" id="KW-0813">Transport</keyword>
<accession>A0A3S5CMQ8</accession>
<dbReference type="PANTHER" id="PTHR10736">
    <property type="entry name" value="BESTROPHIN"/>
    <property type="match status" value="1"/>
</dbReference>
<evidence type="ECO:0000256" key="2">
    <source>
        <dbReference type="ARBA" id="ARBA00022692"/>
    </source>
</evidence>
<comment type="similarity">
    <text evidence="5 6">Belongs to the anion channel-forming bestrophin (TC 1.A.46) family. Calcium-sensitive chloride channel subfamily.</text>
</comment>
<feature type="non-terminal residue" evidence="8">
    <location>
        <position position="1"/>
    </location>
</feature>
<feature type="transmembrane region" description="Helical" evidence="6">
    <location>
        <begin position="127"/>
        <end position="147"/>
    </location>
</feature>
<evidence type="ECO:0000313" key="8">
    <source>
        <dbReference type="EMBL" id="VEL21508.1"/>
    </source>
</evidence>
<keyword evidence="2 6" id="KW-0812">Transmembrane</keyword>
<keyword evidence="6" id="KW-1003">Cell membrane</keyword>
<dbReference type="EMBL" id="CAAALY010051695">
    <property type="protein sequence ID" value="VEL21508.1"/>
    <property type="molecule type" value="Genomic_DNA"/>
</dbReference>
<feature type="region of interest" description="Disordered" evidence="7">
    <location>
        <begin position="1"/>
        <end position="31"/>
    </location>
</feature>
<comment type="caution">
    <text evidence="8">The sequence shown here is derived from an EMBL/GenBank/DDBJ whole genome shotgun (WGS) entry which is preliminary data.</text>
</comment>
<keyword evidence="6" id="KW-0406">Ion transport</keyword>
<dbReference type="GO" id="GO:0005886">
    <property type="term" value="C:plasma membrane"/>
    <property type="evidence" value="ECO:0007669"/>
    <property type="project" value="UniProtKB-SubCell"/>
</dbReference>
<sequence>RDQVSAGSGSKWHRAAVHTRSPTAEANSPLDPQSVIPSPLAFPTIALPISMALKSRAFLSLNERVAFLRLLLRWQASIWKLLLWDLFVFLVAYIGISLLYRRVLLYHEGLRAGFEGFVHYSKKISSIVPISFLLGFFVSTILQRWWIFVHKLPLMSGPAFVTHAFVGSEEQMLERTGFRIRRALIRYMNLSWILLMIGLSWEIKNRFKPRINYPAFVMPYFQTAPRAGRSVCLPKISETEPAMLVGGRLGRGQRNSSIFGSILRREVSPSRGSAIISAAGSGSFRESEAAGPSVEKQMPLPMRSRKLPRVGVTRCMELINGDPVVRRHFGQLITQEEIDVFVRREEMQEWTVG</sequence>
<dbReference type="GO" id="GO:0005254">
    <property type="term" value="F:chloride channel activity"/>
    <property type="evidence" value="ECO:0007669"/>
    <property type="project" value="UniProtKB-KW"/>
</dbReference>
<evidence type="ECO:0000256" key="7">
    <source>
        <dbReference type="SAM" id="MobiDB-lite"/>
    </source>
</evidence>
<dbReference type="InterPro" id="IPR000615">
    <property type="entry name" value="Bestrophin"/>
</dbReference>
<evidence type="ECO:0000256" key="1">
    <source>
        <dbReference type="ARBA" id="ARBA00004370"/>
    </source>
</evidence>
<evidence type="ECO:0000256" key="4">
    <source>
        <dbReference type="ARBA" id="ARBA00023136"/>
    </source>
</evidence>